<protein>
    <submittedName>
        <fullName evidence="2">Uncharacterized protein</fullName>
    </submittedName>
</protein>
<evidence type="ECO:0000256" key="1">
    <source>
        <dbReference type="SAM" id="MobiDB-lite"/>
    </source>
</evidence>
<name>A0A0F8Z672_9ZZZZ</name>
<feature type="compositionally biased region" description="Basic and acidic residues" evidence="1">
    <location>
        <begin position="11"/>
        <end position="23"/>
    </location>
</feature>
<feature type="compositionally biased region" description="Basic residues" evidence="1">
    <location>
        <begin position="136"/>
        <end position="148"/>
    </location>
</feature>
<feature type="region of interest" description="Disordered" evidence="1">
    <location>
        <begin position="93"/>
        <end position="181"/>
    </location>
</feature>
<dbReference type="EMBL" id="LAZR01049598">
    <property type="protein sequence ID" value="KKK89287.1"/>
    <property type="molecule type" value="Genomic_DNA"/>
</dbReference>
<evidence type="ECO:0000313" key="2">
    <source>
        <dbReference type="EMBL" id="KKK89287.1"/>
    </source>
</evidence>
<feature type="compositionally biased region" description="Pro residues" evidence="1">
    <location>
        <begin position="32"/>
        <end position="47"/>
    </location>
</feature>
<proteinExistence type="predicted"/>
<comment type="caution">
    <text evidence="2">The sequence shown here is derived from an EMBL/GenBank/DDBJ whole genome shotgun (WGS) entry which is preliminary data.</text>
</comment>
<organism evidence="2">
    <name type="scientific">marine sediment metagenome</name>
    <dbReference type="NCBI Taxonomy" id="412755"/>
    <lineage>
        <taxon>unclassified sequences</taxon>
        <taxon>metagenomes</taxon>
        <taxon>ecological metagenomes</taxon>
    </lineage>
</organism>
<feature type="non-terminal residue" evidence="2">
    <location>
        <position position="181"/>
    </location>
</feature>
<feature type="compositionally biased region" description="Polar residues" evidence="1">
    <location>
        <begin position="162"/>
        <end position="181"/>
    </location>
</feature>
<gene>
    <name evidence="2" type="ORF">LCGC14_2734640</name>
</gene>
<dbReference type="AlphaFoldDB" id="A0A0F8Z672"/>
<reference evidence="2" key="1">
    <citation type="journal article" date="2015" name="Nature">
        <title>Complex archaea that bridge the gap between prokaryotes and eukaryotes.</title>
        <authorList>
            <person name="Spang A."/>
            <person name="Saw J.H."/>
            <person name="Jorgensen S.L."/>
            <person name="Zaremba-Niedzwiedzka K."/>
            <person name="Martijn J."/>
            <person name="Lind A.E."/>
            <person name="van Eijk R."/>
            <person name="Schleper C."/>
            <person name="Guy L."/>
            <person name="Ettema T.J."/>
        </authorList>
    </citation>
    <scope>NUCLEOTIDE SEQUENCE</scope>
</reference>
<feature type="compositionally biased region" description="Basic and acidic residues" evidence="1">
    <location>
        <begin position="93"/>
        <end position="104"/>
    </location>
</feature>
<sequence length="181" mass="20215">MNVFLSGFQDELTKLARPPHDGRPPGVTMPSGQPPGMTPPRPPPPAPKKTIGQRDTWKDFYGQTHISAFRHGVSKPNAGSFDWKGYRKAFRSEAARHQRRRDYTAKGGSGIIPRKPEWVSVPRNPIRTKPDPKLQPKPRSRSLRRSSKKTPPAWIREGKSDAVSSGNSKPSQNVQRGSTTY</sequence>
<feature type="region of interest" description="Disordered" evidence="1">
    <location>
        <begin position="1"/>
        <end position="52"/>
    </location>
</feature>
<accession>A0A0F8Z672</accession>